<proteinExistence type="predicted"/>
<feature type="compositionally biased region" description="Low complexity" evidence="1">
    <location>
        <begin position="424"/>
        <end position="469"/>
    </location>
</feature>
<organism evidence="2 3">
    <name type="scientific">Podospora fimiseda</name>
    <dbReference type="NCBI Taxonomy" id="252190"/>
    <lineage>
        <taxon>Eukaryota</taxon>
        <taxon>Fungi</taxon>
        <taxon>Dikarya</taxon>
        <taxon>Ascomycota</taxon>
        <taxon>Pezizomycotina</taxon>
        <taxon>Sordariomycetes</taxon>
        <taxon>Sordariomycetidae</taxon>
        <taxon>Sordariales</taxon>
        <taxon>Podosporaceae</taxon>
        <taxon>Podospora</taxon>
    </lineage>
</organism>
<reference evidence="2" key="2">
    <citation type="submission" date="2023-05" db="EMBL/GenBank/DDBJ databases">
        <authorList>
            <consortium name="Lawrence Berkeley National Laboratory"/>
            <person name="Steindorff A."/>
            <person name="Hensen N."/>
            <person name="Bonometti L."/>
            <person name="Westerberg I."/>
            <person name="Brannstrom I.O."/>
            <person name="Guillou S."/>
            <person name="Cros-Aarteil S."/>
            <person name="Calhoun S."/>
            <person name="Haridas S."/>
            <person name="Kuo A."/>
            <person name="Mondo S."/>
            <person name="Pangilinan J."/>
            <person name="Riley R."/>
            <person name="Labutti K."/>
            <person name="Andreopoulos B."/>
            <person name="Lipzen A."/>
            <person name="Chen C."/>
            <person name="Yanf M."/>
            <person name="Daum C."/>
            <person name="Ng V."/>
            <person name="Clum A."/>
            <person name="Ohm R."/>
            <person name="Martin F."/>
            <person name="Silar P."/>
            <person name="Natvig D."/>
            <person name="Lalanne C."/>
            <person name="Gautier V."/>
            <person name="Ament-Velasquez S.L."/>
            <person name="Kruys A."/>
            <person name="Hutchinson M.I."/>
            <person name="Powell A.J."/>
            <person name="Barry K."/>
            <person name="Miller A.N."/>
            <person name="Grigoriev I.V."/>
            <person name="Debuchy R."/>
            <person name="Gladieux P."/>
            <person name="Thoren M.H."/>
            <person name="Johannesson H."/>
        </authorList>
    </citation>
    <scope>NUCLEOTIDE SEQUENCE</scope>
    <source>
        <strain evidence="2">CBS 990.96</strain>
    </source>
</reference>
<reference evidence="2" key="1">
    <citation type="journal article" date="2023" name="Mol. Phylogenet. Evol.">
        <title>Genome-scale phylogeny and comparative genomics of the fungal order Sordariales.</title>
        <authorList>
            <person name="Hensen N."/>
            <person name="Bonometti L."/>
            <person name="Westerberg I."/>
            <person name="Brannstrom I.O."/>
            <person name="Guillou S."/>
            <person name="Cros-Aarteil S."/>
            <person name="Calhoun S."/>
            <person name="Haridas S."/>
            <person name="Kuo A."/>
            <person name="Mondo S."/>
            <person name="Pangilinan J."/>
            <person name="Riley R."/>
            <person name="LaButti K."/>
            <person name="Andreopoulos B."/>
            <person name="Lipzen A."/>
            <person name="Chen C."/>
            <person name="Yan M."/>
            <person name="Daum C."/>
            <person name="Ng V."/>
            <person name="Clum A."/>
            <person name="Steindorff A."/>
            <person name="Ohm R.A."/>
            <person name="Martin F."/>
            <person name="Silar P."/>
            <person name="Natvig D.O."/>
            <person name="Lalanne C."/>
            <person name="Gautier V."/>
            <person name="Ament-Velasquez S.L."/>
            <person name="Kruys A."/>
            <person name="Hutchinson M.I."/>
            <person name="Powell A.J."/>
            <person name="Barry K."/>
            <person name="Miller A.N."/>
            <person name="Grigoriev I.V."/>
            <person name="Debuchy R."/>
            <person name="Gladieux P."/>
            <person name="Hiltunen Thoren M."/>
            <person name="Johannesson H."/>
        </authorList>
    </citation>
    <scope>NUCLEOTIDE SEQUENCE</scope>
    <source>
        <strain evidence="2">CBS 990.96</strain>
    </source>
</reference>
<dbReference type="Proteomes" id="UP001301958">
    <property type="component" value="Unassembled WGS sequence"/>
</dbReference>
<protein>
    <submittedName>
        <fullName evidence="2">Uncharacterized protein</fullName>
    </submittedName>
</protein>
<dbReference type="AlphaFoldDB" id="A0AAN7BRD4"/>
<feature type="compositionally biased region" description="Low complexity" evidence="1">
    <location>
        <begin position="515"/>
        <end position="533"/>
    </location>
</feature>
<dbReference type="EMBL" id="MU865328">
    <property type="protein sequence ID" value="KAK4227678.1"/>
    <property type="molecule type" value="Genomic_DNA"/>
</dbReference>
<keyword evidence="3" id="KW-1185">Reference proteome</keyword>
<feature type="compositionally biased region" description="Basic and acidic residues" evidence="1">
    <location>
        <begin position="1"/>
        <end position="19"/>
    </location>
</feature>
<gene>
    <name evidence="2" type="ORF">QBC38DRAFT_443466</name>
</gene>
<evidence type="ECO:0000313" key="2">
    <source>
        <dbReference type="EMBL" id="KAK4227678.1"/>
    </source>
</evidence>
<evidence type="ECO:0000313" key="3">
    <source>
        <dbReference type="Proteomes" id="UP001301958"/>
    </source>
</evidence>
<name>A0AAN7BRD4_9PEZI</name>
<feature type="region of interest" description="Disordered" evidence="1">
    <location>
        <begin position="1"/>
        <end position="56"/>
    </location>
</feature>
<comment type="caution">
    <text evidence="2">The sequence shown here is derived from an EMBL/GenBank/DDBJ whole genome shotgun (WGS) entry which is preliminary data.</text>
</comment>
<feature type="region of interest" description="Disordered" evidence="1">
    <location>
        <begin position="513"/>
        <end position="533"/>
    </location>
</feature>
<evidence type="ECO:0000256" key="1">
    <source>
        <dbReference type="SAM" id="MobiDB-lite"/>
    </source>
</evidence>
<accession>A0AAN7BRD4</accession>
<sequence length="660" mass="72732">MADLHFEDPAVGHDDHDDLFSDDEWDNPYETLLTLPDDSNGGPDSVVPPTEHTSEVQTVSTTRFICHLPQISSAAGPSVDNGVDDDELEQLWHEVSVDEQVINQQGNLDDSVIDPTLVILEEITRRQELGNQQPFTDGALQVAPEQVSPNLDISTPESGPSRQFADCQDQQPFLSDAFFDEYFRLDVSDPVPSVPLPSCPITESPVLPPAGVISQVTSNLNSRSPPVARLDASSVTLPTSPLPNPTLPSSPLATAYGQDENFIVLSDIQGFFLCQTETRRHIRVPRRIDLDRAVANEVIEHVTFKRETKLEYLVLQDLELSKRQQKQMRKSLALYLNQQHPQWVARGGKPTQNAVQIKYFVRDLAYELLVAQGWGPQWFGPQIQATTARERVWPFDSTFIFLYFCRLIHRQMELTTAANRKLTSGSSESSSPGASFSSPEPVSGRNSPSLQSTASPATASPAPSRRPLRGSALSNLVRSTPEPVLHDNSTPRLGSPAVASPLATAVPSAQYLDRPASSPTVPSSPSVPAVPLPARSPIAEPAWATAESRKRKYGDFSAGGSQFQLFKPPPTANLFYLVEVRFLSTGILLESREHKHTDPAVANGLFTHIKAFYEATGYQPCFQIRTAQGLKTVTDQQSWDSEVSAIYYSQRRAVEIEVYI</sequence>
<feature type="region of interest" description="Disordered" evidence="1">
    <location>
        <begin position="422"/>
        <end position="469"/>
    </location>
</feature>